<feature type="transmembrane region" description="Helical" evidence="6">
    <location>
        <begin position="165"/>
        <end position="187"/>
    </location>
</feature>
<feature type="transmembrane region" description="Helical" evidence="6">
    <location>
        <begin position="193"/>
        <end position="213"/>
    </location>
</feature>
<feature type="transmembrane region" description="Helical" evidence="6">
    <location>
        <begin position="139"/>
        <end position="158"/>
    </location>
</feature>
<keyword evidence="4 6" id="KW-1133">Transmembrane helix</keyword>
<name>A0A6F8Z0J9_9ACTN</name>
<dbReference type="Proteomes" id="UP000503011">
    <property type="component" value="Chromosome"/>
</dbReference>
<feature type="transmembrane region" description="Helical" evidence="6">
    <location>
        <begin position="115"/>
        <end position="133"/>
    </location>
</feature>
<keyword evidence="8" id="KW-1185">Reference proteome</keyword>
<dbReference type="GO" id="GO:0016020">
    <property type="term" value="C:membrane"/>
    <property type="evidence" value="ECO:0007669"/>
    <property type="project" value="UniProtKB-SubCell"/>
</dbReference>
<keyword evidence="5 6" id="KW-0472">Membrane</keyword>
<dbReference type="GO" id="GO:0016787">
    <property type="term" value="F:hydrolase activity"/>
    <property type="evidence" value="ECO:0007669"/>
    <property type="project" value="TreeGrafter"/>
</dbReference>
<evidence type="ECO:0000256" key="3">
    <source>
        <dbReference type="ARBA" id="ARBA00022692"/>
    </source>
</evidence>
<evidence type="ECO:0000256" key="4">
    <source>
        <dbReference type="ARBA" id="ARBA00022989"/>
    </source>
</evidence>
<sequence>MRSPHAAALYAALGTVHVAAAATHTRWLDTATKPLLIPVLALYAVAAYRERGARVSRRLLLSLALACAGGLALRVDGATGLVVGAAFFLAAYAIYTAEFIRSGAAGRLRSWPRRLIPIGYGAAVTATMAWLWQGLRERGVALPMAGYATLMALMAATATTWGWRVGLGAGLLVASDALIGVGVTGVAEVPGQPALVMATYLLGVALVVSGWTARALHPGAGTPAT</sequence>
<proteinExistence type="inferred from homology"/>
<evidence type="ECO:0000256" key="6">
    <source>
        <dbReference type="SAM" id="Phobius"/>
    </source>
</evidence>
<keyword evidence="3 6" id="KW-0812">Transmembrane</keyword>
<comment type="subcellular location">
    <subcellularLocation>
        <location evidence="1">Membrane</location>
        <topology evidence="1">Multi-pass membrane protein</topology>
    </subcellularLocation>
</comment>
<comment type="similarity">
    <text evidence="2">Belongs to the TMEM86 family.</text>
</comment>
<evidence type="ECO:0000256" key="2">
    <source>
        <dbReference type="ARBA" id="ARBA00007375"/>
    </source>
</evidence>
<reference evidence="7 8" key="1">
    <citation type="submission" date="2020-03" db="EMBL/GenBank/DDBJ databases">
        <title>Whole genome shotgun sequence of Phytohabitans suffuscus NBRC 105367.</title>
        <authorList>
            <person name="Komaki H."/>
            <person name="Tamura T."/>
        </authorList>
    </citation>
    <scope>NUCLEOTIDE SEQUENCE [LARGE SCALE GENOMIC DNA]</scope>
    <source>
        <strain evidence="7 8">NBRC 105367</strain>
    </source>
</reference>
<protein>
    <recommendedName>
        <fullName evidence="9">Lysoplasmalogenase</fullName>
    </recommendedName>
</protein>
<dbReference type="PANTHER" id="PTHR31885">
    <property type="entry name" value="GH04784P"/>
    <property type="match status" value="1"/>
</dbReference>
<feature type="transmembrane region" description="Helical" evidence="6">
    <location>
        <begin position="78"/>
        <end position="95"/>
    </location>
</feature>
<reference evidence="7 8" key="2">
    <citation type="submission" date="2020-03" db="EMBL/GenBank/DDBJ databases">
        <authorList>
            <person name="Ichikawa N."/>
            <person name="Kimura A."/>
            <person name="Kitahashi Y."/>
            <person name="Uohara A."/>
        </authorList>
    </citation>
    <scope>NUCLEOTIDE SEQUENCE [LARGE SCALE GENOMIC DNA]</scope>
    <source>
        <strain evidence="7 8">NBRC 105367</strain>
    </source>
</reference>
<evidence type="ECO:0000256" key="5">
    <source>
        <dbReference type="ARBA" id="ARBA00023136"/>
    </source>
</evidence>
<evidence type="ECO:0000313" key="8">
    <source>
        <dbReference type="Proteomes" id="UP000503011"/>
    </source>
</evidence>
<dbReference type="PANTHER" id="PTHR31885:SF6">
    <property type="entry name" value="GH04784P"/>
    <property type="match status" value="1"/>
</dbReference>
<dbReference type="RefSeq" id="WP_173165154.1">
    <property type="nucleotide sequence ID" value="NZ_AP022871.1"/>
</dbReference>
<evidence type="ECO:0000256" key="1">
    <source>
        <dbReference type="ARBA" id="ARBA00004141"/>
    </source>
</evidence>
<gene>
    <name evidence="7" type="ORF">Psuf_090860</name>
</gene>
<dbReference type="InterPro" id="IPR012506">
    <property type="entry name" value="TMEM86B-like"/>
</dbReference>
<accession>A0A6F8Z0J9</accession>
<evidence type="ECO:0008006" key="9">
    <source>
        <dbReference type="Google" id="ProtNLM"/>
    </source>
</evidence>
<dbReference type="EMBL" id="AP022871">
    <property type="protein sequence ID" value="BCB91773.1"/>
    <property type="molecule type" value="Genomic_DNA"/>
</dbReference>
<dbReference type="AlphaFoldDB" id="A0A6F8Z0J9"/>
<evidence type="ECO:0000313" key="7">
    <source>
        <dbReference type="EMBL" id="BCB91773.1"/>
    </source>
</evidence>
<dbReference type="KEGG" id="psuu:Psuf_090860"/>
<dbReference type="Pfam" id="PF07947">
    <property type="entry name" value="YhhN"/>
    <property type="match status" value="1"/>
</dbReference>
<organism evidence="7 8">
    <name type="scientific">Phytohabitans suffuscus</name>
    <dbReference type="NCBI Taxonomy" id="624315"/>
    <lineage>
        <taxon>Bacteria</taxon>
        <taxon>Bacillati</taxon>
        <taxon>Actinomycetota</taxon>
        <taxon>Actinomycetes</taxon>
        <taxon>Micromonosporales</taxon>
        <taxon>Micromonosporaceae</taxon>
    </lineage>
</organism>